<proteinExistence type="predicted"/>
<evidence type="ECO:0000313" key="2">
    <source>
        <dbReference type="EMBL" id="QOS13797.1"/>
    </source>
</evidence>
<dbReference type="AlphaFoldDB" id="A0A871BL09"/>
<keyword evidence="2" id="KW-0614">Plasmid</keyword>
<dbReference type="Proteomes" id="UP000663064">
    <property type="component" value="Plasmid pHGLR2"/>
</dbReference>
<evidence type="ECO:0000256" key="1">
    <source>
        <dbReference type="SAM" id="MobiDB-lite"/>
    </source>
</evidence>
<protein>
    <submittedName>
        <fullName evidence="2">Uncharacterized protein</fullName>
    </submittedName>
</protein>
<feature type="compositionally biased region" description="Low complexity" evidence="1">
    <location>
        <begin position="16"/>
        <end position="25"/>
    </location>
</feature>
<feature type="region of interest" description="Disordered" evidence="1">
    <location>
        <begin position="1"/>
        <end position="28"/>
    </location>
</feature>
<sequence length="60" mass="6583">MIHADAARPNRGSIYGAAASAGDSADFGRYGRAERTGCVDRSRRCRWQRAQYELPSPLSP</sequence>
<accession>A0A871BL09</accession>
<organism evidence="2 3">
    <name type="scientific">Haloferax gibbonsii</name>
    <dbReference type="NCBI Taxonomy" id="35746"/>
    <lineage>
        <taxon>Archaea</taxon>
        <taxon>Methanobacteriati</taxon>
        <taxon>Methanobacteriota</taxon>
        <taxon>Stenosarchaea group</taxon>
        <taxon>Halobacteria</taxon>
        <taxon>Halobacteriales</taxon>
        <taxon>Haloferacaceae</taxon>
        <taxon>Haloferax</taxon>
    </lineage>
</organism>
<dbReference type="EMBL" id="CP063207">
    <property type="protein sequence ID" value="QOS13797.1"/>
    <property type="molecule type" value="Genomic_DNA"/>
</dbReference>
<evidence type="ECO:0000313" key="3">
    <source>
        <dbReference type="Proteomes" id="UP000663064"/>
    </source>
</evidence>
<name>A0A871BL09_HALGI</name>
<reference evidence="2" key="1">
    <citation type="journal article" date="2021" name="Front. Microbiol.">
        <title>Cellular and Genomic Properties of Haloferax gibbonsii LR2-5, the Host of Euryarchaeal Virus HFTV1.</title>
        <authorList>
            <person name="Tittes C."/>
            <person name="Schwarzer S."/>
            <person name="Pfeiffer F."/>
            <person name="Dyall-Smith M."/>
            <person name="Rodriguez-Franco M."/>
            <person name="Oksanen H.M."/>
            <person name="Quax T.E.F."/>
        </authorList>
    </citation>
    <scope>NUCLEOTIDE SEQUENCE</scope>
    <source>
        <strain evidence="2">LR2-5</strain>
    </source>
</reference>
<gene>
    <name evidence="2" type="ORF">HfgLR_23055</name>
</gene>
<geneLocation type="plasmid" evidence="2 3">
    <name>pHGLR2</name>
</geneLocation>